<dbReference type="PANTHER" id="PTHR20854:SF4">
    <property type="entry name" value="INOSITOL-1-MONOPHOSPHATASE-RELATED"/>
    <property type="match status" value="1"/>
</dbReference>
<evidence type="ECO:0000256" key="6">
    <source>
        <dbReference type="ARBA" id="ARBA00022842"/>
    </source>
</evidence>
<dbReference type="EMBL" id="AP025225">
    <property type="protein sequence ID" value="BDB96426.1"/>
    <property type="molecule type" value="Genomic_DNA"/>
</dbReference>
<comment type="catalytic activity">
    <reaction evidence="1 7">
        <text>a myo-inositol phosphate + H2O = myo-inositol + phosphate</text>
        <dbReference type="Rhea" id="RHEA:24056"/>
        <dbReference type="ChEBI" id="CHEBI:15377"/>
        <dbReference type="ChEBI" id="CHEBI:17268"/>
        <dbReference type="ChEBI" id="CHEBI:43474"/>
        <dbReference type="ChEBI" id="CHEBI:84139"/>
        <dbReference type="EC" id="3.1.3.25"/>
    </reaction>
</comment>
<dbReference type="InterPro" id="IPR033942">
    <property type="entry name" value="IMPase"/>
</dbReference>
<dbReference type="InterPro" id="IPR000760">
    <property type="entry name" value="Inositol_monophosphatase-like"/>
</dbReference>
<dbReference type="EC" id="3.1.3.25" evidence="7"/>
<dbReference type="Proteomes" id="UP001320209">
    <property type="component" value="Chromosome"/>
</dbReference>
<keyword evidence="4 7" id="KW-0479">Metal-binding</keyword>
<evidence type="ECO:0000256" key="2">
    <source>
        <dbReference type="ARBA" id="ARBA00001946"/>
    </source>
</evidence>
<name>A0ABM7V9F2_9PROT</name>
<dbReference type="PANTHER" id="PTHR20854">
    <property type="entry name" value="INOSITOL MONOPHOSPHATASE"/>
    <property type="match status" value="1"/>
</dbReference>
<gene>
    <name evidence="8" type="ORF">HYD_5590</name>
</gene>
<dbReference type="PRINTS" id="PR01959">
    <property type="entry name" value="SBIMPHPHTASE"/>
</dbReference>
<dbReference type="RefSeq" id="WP_236864787.1">
    <property type="nucleotide sequence ID" value="NZ_AP025225.1"/>
</dbReference>
<protein>
    <recommendedName>
        <fullName evidence="7">Inositol-1-monophosphatase</fullName>
        <ecNumber evidence="7">3.1.3.25</ecNumber>
    </recommendedName>
</protein>
<keyword evidence="9" id="KW-1185">Reference proteome</keyword>
<dbReference type="InterPro" id="IPR020550">
    <property type="entry name" value="Inositol_monophosphatase_CS"/>
</dbReference>
<evidence type="ECO:0000313" key="9">
    <source>
        <dbReference type="Proteomes" id="UP001320209"/>
    </source>
</evidence>
<dbReference type="PROSITE" id="PS00629">
    <property type="entry name" value="IMP_1"/>
    <property type="match status" value="1"/>
</dbReference>
<dbReference type="InterPro" id="IPR022337">
    <property type="entry name" value="Inositol_monophosphatase_SuhB"/>
</dbReference>
<evidence type="ECO:0000256" key="1">
    <source>
        <dbReference type="ARBA" id="ARBA00001033"/>
    </source>
</evidence>
<reference evidence="8" key="1">
    <citation type="submission" date="2021-10" db="EMBL/GenBank/DDBJ databases">
        <title>Genome Sequence of The Candidatus Hydrogeosomobacter endosymbioticus, an Intracellular Bacterial Symbiont of the Anaerobic Ciliate GW7.</title>
        <authorList>
            <person name="Shiohama Y."/>
            <person name="Shinzato N."/>
        </authorList>
    </citation>
    <scope>NUCLEOTIDE SEQUENCE [LARGE SCALE GENOMIC DNA]</scope>
    <source>
        <strain evidence="8">200920</strain>
    </source>
</reference>
<evidence type="ECO:0000256" key="7">
    <source>
        <dbReference type="RuleBase" id="RU364068"/>
    </source>
</evidence>
<accession>A0ABM7V9F2</accession>
<evidence type="ECO:0000256" key="5">
    <source>
        <dbReference type="ARBA" id="ARBA00022801"/>
    </source>
</evidence>
<dbReference type="CDD" id="cd01639">
    <property type="entry name" value="IMPase"/>
    <property type="match status" value="1"/>
</dbReference>
<dbReference type="Gene3D" id="3.40.190.80">
    <property type="match status" value="1"/>
</dbReference>
<dbReference type="PRINTS" id="PR00377">
    <property type="entry name" value="IMPHPHTASES"/>
</dbReference>
<organism evidence="8 9">
    <name type="scientific">Candidatus Hydrogenosomobacter endosymbioticus</name>
    <dbReference type="NCBI Taxonomy" id="2558174"/>
    <lineage>
        <taxon>Bacteria</taxon>
        <taxon>Pseudomonadati</taxon>
        <taxon>Pseudomonadota</taxon>
        <taxon>Alphaproteobacteria</taxon>
        <taxon>Holosporales</taxon>
        <taxon>Holosporaceae</taxon>
        <taxon>Candidatus Hydrogenosomobacter</taxon>
    </lineage>
</organism>
<evidence type="ECO:0000256" key="3">
    <source>
        <dbReference type="ARBA" id="ARBA00009759"/>
    </source>
</evidence>
<dbReference type="InterPro" id="IPR020583">
    <property type="entry name" value="Inositol_monoP_metal-BS"/>
</dbReference>
<keyword evidence="6 7" id="KW-0460">Magnesium</keyword>
<evidence type="ECO:0000256" key="4">
    <source>
        <dbReference type="ARBA" id="ARBA00022723"/>
    </source>
</evidence>
<dbReference type="SUPFAM" id="SSF56655">
    <property type="entry name" value="Carbohydrate phosphatase"/>
    <property type="match status" value="1"/>
</dbReference>
<dbReference type="PROSITE" id="PS00630">
    <property type="entry name" value="IMP_2"/>
    <property type="match status" value="1"/>
</dbReference>
<comment type="cofactor">
    <cofactor evidence="2 7">
        <name>Mg(2+)</name>
        <dbReference type="ChEBI" id="CHEBI:18420"/>
    </cofactor>
</comment>
<proteinExistence type="inferred from homology"/>
<dbReference type="Pfam" id="PF00459">
    <property type="entry name" value="Inositol_P"/>
    <property type="match status" value="1"/>
</dbReference>
<comment type="similarity">
    <text evidence="3 7">Belongs to the inositol monophosphatase superfamily.</text>
</comment>
<keyword evidence="5 7" id="KW-0378">Hydrolase</keyword>
<evidence type="ECO:0000313" key="8">
    <source>
        <dbReference type="EMBL" id="BDB96426.1"/>
    </source>
</evidence>
<dbReference type="Gene3D" id="3.30.540.10">
    <property type="entry name" value="Fructose-1,6-Bisphosphatase, subunit A, domain 1"/>
    <property type="match status" value="1"/>
</dbReference>
<sequence length="273" mass="30081">MSDRSFTSQSPMVNVMAAAALKASKGLLRDFREVESLQVSKKGPKDFVSNADKRSEKIIYETLRSFYPGYNFLMEESGRICECSDNDSPEWVVDPLDGTNNFLHGVPYFAVSIALKVKGAVTAGIVYDPIRDEMFWAHKGMGAFVNDKRIRVSARANPEDFMVSVGFGQGICMENKVEFSESARVIASKVCSVRSIGAAALNLAYVASGRFDGFYEHKAIEWDIAAGSLLISEAGGFVSDMSGGRDMLKKSEIIAGNQYVHKFLRKEIMQFAS</sequence>